<gene>
    <name evidence="1" type="ORF">BCR34DRAFT_599240</name>
</gene>
<evidence type="ECO:0008006" key="3">
    <source>
        <dbReference type="Google" id="ProtNLM"/>
    </source>
</evidence>
<comment type="caution">
    <text evidence="1">The sequence shown here is derived from an EMBL/GenBank/DDBJ whole genome shotgun (WGS) entry which is preliminary data.</text>
</comment>
<accession>A0A1Y1ZVK3</accession>
<dbReference type="Proteomes" id="UP000193144">
    <property type="component" value="Unassembled WGS sequence"/>
</dbReference>
<reference evidence="1 2" key="1">
    <citation type="submission" date="2016-07" db="EMBL/GenBank/DDBJ databases">
        <title>Pervasive Adenine N6-methylation of Active Genes in Fungi.</title>
        <authorList>
            <consortium name="DOE Joint Genome Institute"/>
            <person name="Mondo S.J."/>
            <person name="Dannebaum R.O."/>
            <person name="Kuo R.C."/>
            <person name="Labutti K."/>
            <person name="Haridas S."/>
            <person name="Kuo A."/>
            <person name="Salamov A."/>
            <person name="Ahrendt S.R."/>
            <person name="Lipzen A."/>
            <person name="Sullivan W."/>
            <person name="Andreopoulos W.B."/>
            <person name="Clum A."/>
            <person name="Lindquist E."/>
            <person name="Daum C."/>
            <person name="Ramamoorthy G.K."/>
            <person name="Gryganskyi A."/>
            <person name="Culley D."/>
            <person name="Magnuson J.K."/>
            <person name="James T.Y."/>
            <person name="O'Malley M.A."/>
            <person name="Stajich J.E."/>
            <person name="Spatafora J.W."/>
            <person name="Visel A."/>
            <person name="Grigoriev I.V."/>
        </authorList>
    </citation>
    <scope>NUCLEOTIDE SEQUENCE [LARGE SCALE GENOMIC DNA]</scope>
    <source>
        <strain evidence="1 2">CBS 115471</strain>
    </source>
</reference>
<dbReference type="STRING" id="1231657.A0A1Y1ZVK3"/>
<dbReference type="AlphaFoldDB" id="A0A1Y1ZVK3"/>
<proteinExistence type="predicted"/>
<keyword evidence="2" id="KW-1185">Reference proteome</keyword>
<dbReference type="OrthoDB" id="4538483at2759"/>
<organism evidence="1 2">
    <name type="scientific">Clohesyomyces aquaticus</name>
    <dbReference type="NCBI Taxonomy" id="1231657"/>
    <lineage>
        <taxon>Eukaryota</taxon>
        <taxon>Fungi</taxon>
        <taxon>Dikarya</taxon>
        <taxon>Ascomycota</taxon>
        <taxon>Pezizomycotina</taxon>
        <taxon>Dothideomycetes</taxon>
        <taxon>Pleosporomycetidae</taxon>
        <taxon>Pleosporales</taxon>
        <taxon>Lindgomycetaceae</taxon>
        <taxon>Clohesyomyces</taxon>
    </lineage>
</organism>
<evidence type="ECO:0000313" key="1">
    <source>
        <dbReference type="EMBL" id="ORY14248.1"/>
    </source>
</evidence>
<protein>
    <recommendedName>
        <fullName evidence="3">DNA mismatch repair protein HSM3 N-terminal domain-containing protein</fullName>
    </recommendedName>
</protein>
<name>A0A1Y1ZVK3_9PLEO</name>
<evidence type="ECO:0000313" key="2">
    <source>
        <dbReference type="Proteomes" id="UP000193144"/>
    </source>
</evidence>
<dbReference type="EMBL" id="MCFA01000034">
    <property type="protein sequence ID" value="ORY14248.1"/>
    <property type="molecule type" value="Genomic_DNA"/>
</dbReference>
<sequence>MANLPSTILSDLSVHLQQVEQHPSTPLDAELLEQCTLHTTTPEYRTRIWQETQPLFLQLANLLAGLEQDPTPLIEFSLKLTEPYSFDHVKDVPFEPGLNLAAKPYHLLTLSLLEKAAGSIVDAQLLANRPAVIKSIVRLWLCTPDTGISTKASDLLISLLRVSKDEPGPDPTNPTLHAYGAGPVWRRLFHDKDVYSLYYLFTSLKPLKLLPTESEPSLSKREKTIAQARLLDWLPRVGALHWDTLVTSQHADVERQVGLGPDQGLLHYASLKMVDTADDILMHMSLIHFFSTLISTVTARTSLTTDSSVSLNFLKSHGIHDQIIKLQTTDSPGVEHSFLSSRAANYISDYASTYPETFENSEEAKVIQQYLHHVIRNCDSNDLHILSSVPRCTLVPRKSTGLEWDDCLLLEIPIRASNPDALKTLATVFKGPAKEALTYPLEEVSTASSKRRRSEQTYARILLSLYYAKHPNLFSSIITHAETIAMKDHALAALVLLRAIIISEWNAEIHEEILPSSDTRYMRLQQFPKTGVDLVLDPSISGGLLPYLLKPATTFSNLVGGRGGAENAAFEVAMSKFDVLKALGARLEEQGGRQDILDIIKRRVLEGPWGVTGTVGSRIGTLDL</sequence>